<organism evidence="3 4">
    <name type="scientific">Wenxinia marina DSM 24838</name>
    <dbReference type="NCBI Taxonomy" id="1123501"/>
    <lineage>
        <taxon>Bacteria</taxon>
        <taxon>Pseudomonadati</taxon>
        <taxon>Pseudomonadota</taxon>
        <taxon>Alphaproteobacteria</taxon>
        <taxon>Rhodobacterales</taxon>
        <taxon>Roseobacteraceae</taxon>
        <taxon>Wenxinia</taxon>
    </lineage>
</organism>
<evidence type="ECO:0000256" key="1">
    <source>
        <dbReference type="SAM" id="MobiDB-lite"/>
    </source>
</evidence>
<keyword evidence="2" id="KW-1133">Transmembrane helix</keyword>
<dbReference type="Proteomes" id="UP000035100">
    <property type="component" value="Unassembled WGS sequence"/>
</dbReference>
<keyword evidence="2" id="KW-0812">Transmembrane</keyword>
<reference evidence="3 4" key="1">
    <citation type="submission" date="2013-01" db="EMBL/GenBank/DDBJ databases">
        <authorList>
            <person name="Fiebig A."/>
            <person name="Goeker M."/>
            <person name="Klenk H.-P.P."/>
        </authorList>
    </citation>
    <scope>NUCLEOTIDE SEQUENCE [LARGE SCALE GENOMIC DNA]</scope>
    <source>
        <strain evidence="3 4">DSM 24838</strain>
    </source>
</reference>
<evidence type="ECO:0000256" key="2">
    <source>
        <dbReference type="SAM" id="Phobius"/>
    </source>
</evidence>
<protein>
    <submittedName>
        <fullName evidence="3">Uncharacterized protein</fullName>
    </submittedName>
</protein>
<dbReference type="PATRIC" id="fig|1123501.6.peg.1394"/>
<comment type="caution">
    <text evidence="3">The sequence shown here is derived from an EMBL/GenBank/DDBJ whole genome shotgun (WGS) entry which is preliminary data.</text>
</comment>
<keyword evidence="2" id="KW-0472">Membrane</keyword>
<dbReference type="AlphaFoldDB" id="A0A0D0NND1"/>
<name>A0A0D0NND1_9RHOB</name>
<gene>
    <name evidence="3" type="ORF">Wenmar_01310</name>
</gene>
<dbReference type="eggNOG" id="ENOG502ZY3Y">
    <property type="taxonomic scope" value="Bacteria"/>
</dbReference>
<feature type="region of interest" description="Disordered" evidence="1">
    <location>
        <begin position="167"/>
        <end position="210"/>
    </location>
</feature>
<sequence length="210" mass="22485">MAHYASALVAPPEDDAFALTALKIVLFSGFGIVATILGFVFFMPAGFVLAGMVAWLGFEGVYGPYRSFALRALSMVFFAAFAVIATIMGFVHAPPLGFALAALFLWRGFGRFGAGAAAEQVAPRTPEAALRPTGNEAFDAYRTDMLQRLRGRACAVRGLPGAAARRQGFPRVRPVHGGPRPTRPRGARRLTAPSPRPCPPGRAPFPLDRR</sequence>
<dbReference type="EMBL" id="AONG01000008">
    <property type="protein sequence ID" value="KIQ69740.1"/>
    <property type="molecule type" value="Genomic_DNA"/>
</dbReference>
<feature type="compositionally biased region" description="Low complexity" evidence="1">
    <location>
        <begin position="170"/>
        <end position="180"/>
    </location>
</feature>
<feature type="transmembrane region" description="Helical" evidence="2">
    <location>
        <begin position="68"/>
        <end position="90"/>
    </location>
</feature>
<evidence type="ECO:0000313" key="3">
    <source>
        <dbReference type="EMBL" id="KIQ69740.1"/>
    </source>
</evidence>
<accession>A0A0D0NND1</accession>
<dbReference type="STRING" id="1123501.Wenmar_01310"/>
<feature type="compositionally biased region" description="Pro residues" evidence="1">
    <location>
        <begin position="194"/>
        <end position="203"/>
    </location>
</feature>
<evidence type="ECO:0000313" key="4">
    <source>
        <dbReference type="Proteomes" id="UP000035100"/>
    </source>
</evidence>
<proteinExistence type="predicted"/>
<keyword evidence="4" id="KW-1185">Reference proteome</keyword>
<dbReference type="Pfam" id="PF11014">
    <property type="entry name" value="DUF2852"/>
    <property type="match status" value="1"/>
</dbReference>
<feature type="transmembrane region" description="Helical" evidence="2">
    <location>
        <begin position="24"/>
        <end position="56"/>
    </location>
</feature>
<dbReference type="InterPro" id="IPR021273">
    <property type="entry name" value="DUF2852"/>
</dbReference>